<dbReference type="CDD" id="cd03791">
    <property type="entry name" value="GT5_Glycogen_synthase_DULL1-like"/>
    <property type="match status" value="1"/>
</dbReference>
<dbReference type="PANTHER" id="PTHR45825">
    <property type="entry name" value="GRANULE-BOUND STARCH SYNTHASE 1, CHLOROPLASTIC/AMYLOPLASTIC"/>
    <property type="match status" value="1"/>
</dbReference>
<dbReference type="InterPro" id="IPR013534">
    <property type="entry name" value="Starch_synth_cat_dom"/>
</dbReference>
<dbReference type="EC" id="2.4.1.21" evidence="8"/>
<keyword evidence="5 8" id="KW-0328">Glycosyltransferase</keyword>
<evidence type="ECO:0000256" key="7">
    <source>
        <dbReference type="ARBA" id="ARBA00023056"/>
    </source>
</evidence>
<evidence type="ECO:0000256" key="4">
    <source>
        <dbReference type="ARBA" id="ARBA00010281"/>
    </source>
</evidence>
<evidence type="ECO:0000313" key="11">
    <source>
        <dbReference type="EMBL" id="OJX57225.1"/>
    </source>
</evidence>
<evidence type="ECO:0000313" key="12">
    <source>
        <dbReference type="Proteomes" id="UP000184233"/>
    </source>
</evidence>
<feature type="domain" description="Starch synthase catalytic" evidence="10">
    <location>
        <begin position="2"/>
        <end position="243"/>
    </location>
</feature>
<dbReference type="STRING" id="1895771.BGO89_12075"/>
<dbReference type="Proteomes" id="UP000184233">
    <property type="component" value="Unassembled WGS sequence"/>
</dbReference>
<keyword evidence="7 8" id="KW-0320">Glycogen biosynthesis</keyword>
<feature type="domain" description="Glycosyl transferase family 1" evidence="9">
    <location>
        <begin position="301"/>
        <end position="454"/>
    </location>
</feature>
<dbReference type="InterPro" id="IPR011835">
    <property type="entry name" value="GS/SS"/>
</dbReference>
<comment type="function">
    <text evidence="2 8">Synthesizes alpha-1,4-glucan chains using ADP-glucose.</text>
</comment>
<comment type="caution">
    <text evidence="11">The sequence shown here is derived from an EMBL/GenBank/DDBJ whole genome shotgun (WGS) entry which is preliminary data.</text>
</comment>
<dbReference type="GO" id="GO:0005978">
    <property type="term" value="P:glycogen biosynthetic process"/>
    <property type="evidence" value="ECO:0007669"/>
    <property type="project" value="UniProtKB-UniRule"/>
</dbReference>
<dbReference type="EMBL" id="MKVH01000024">
    <property type="protein sequence ID" value="OJX57225.1"/>
    <property type="molecule type" value="Genomic_DNA"/>
</dbReference>
<comment type="similarity">
    <text evidence="4 8">Belongs to the glycosyltransferase 1 family. Bacterial/plant glycogen synthase subfamily.</text>
</comment>
<dbReference type="NCBIfam" id="TIGR02095">
    <property type="entry name" value="glgA"/>
    <property type="match status" value="1"/>
</dbReference>
<dbReference type="UniPathway" id="UPA00164"/>
<dbReference type="InterPro" id="IPR001296">
    <property type="entry name" value="Glyco_trans_1"/>
</dbReference>
<feature type="binding site" evidence="8">
    <location>
        <position position="15"/>
    </location>
    <ligand>
        <name>ADP-alpha-D-glucose</name>
        <dbReference type="ChEBI" id="CHEBI:57498"/>
    </ligand>
</feature>
<dbReference type="GO" id="GO:0009011">
    <property type="term" value="F:alpha-1,4-glucan glucosyltransferase (ADP-glucose donor) activity"/>
    <property type="evidence" value="ECO:0007669"/>
    <property type="project" value="UniProtKB-UniRule"/>
</dbReference>
<keyword evidence="6 8" id="KW-0808">Transferase</keyword>
<evidence type="ECO:0000259" key="10">
    <source>
        <dbReference type="Pfam" id="PF08323"/>
    </source>
</evidence>
<evidence type="ECO:0000256" key="2">
    <source>
        <dbReference type="ARBA" id="ARBA00002764"/>
    </source>
</evidence>
<proteinExistence type="inferred from homology"/>
<dbReference type="GO" id="GO:0005829">
    <property type="term" value="C:cytosol"/>
    <property type="evidence" value="ECO:0007669"/>
    <property type="project" value="TreeGrafter"/>
</dbReference>
<gene>
    <name evidence="8" type="primary">glgA</name>
    <name evidence="11" type="ORF">BGO89_12075</name>
</gene>
<dbReference type="Gene3D" id="3.40.50.2000">
    <property type="entry name" value="Glycogen Phosphorylase B"/>
    <property type="match status" value="2"/>
</dbReference>
<dbReference type="HAMAP" id="MF_00484">
    <property type="entry name" value="Glycogen_synth"/>
    <property type="match status" value="1"/>
</dbReference>
<dbReference type="Pfam" id="PF08323">
    <property type="entry name" value="Glyco_transf_5"/>
    <property type="match status" value="1"/>
</dbReference>
<comment type="catalytic activity">
    <reaction evidence="1 8">
        <text>[(1-&gt;4)-alpha-D-glucosyl](n) + ADP-alpha-D-glucose = [(1-&gt;4)-alpha-D-glucosyl](n+1) + ADP + H(+)</text>
        <dbReference type="Rhea" id="RHEA:18189"/>
        <dbReference type="Rhea" id="RHEA-COMP:9584"/>
        <dbReference type="Rhea" id="RHEA-COMP:9587"/>
        <dbReference type="ChEBI" id="CHEBI:15378"/>
        <dbReference type="ChEBI" id="CHEBI:15444"/>
        <dbReference type="ChEBI" id="CHEBI:57498"/>
        <dbReference type="ChEBI" id="CHEBI:456216"/>
        <dbReference type="EC" id="2.4.1.21"/>
    </reaction>
</comment>
<evidence type="ECO:0000256" key="3">
    <source>
        <dbReference type="ARBA" id="ARBA00004964"/>
    </source>
</evidence>
<reference evidence="11 12" key="1">
    <citation type="submission" date="2016-09" db="EMBL/GenBank/DDBJ databases">
        <title>Genome-resolved meta-omics ties microbial dynamics to process performance in biotechnology for thiocyanate degradation.</title>
        <authorList>
            <person name="Kantor R.S."/>
            <person name="Huddy R.J."/>
            <person name="Iyer R."/>
            <person name="Thomas B.C."/>
            <person name="Brown C.T."/>
            <person name="Anantharaman K."/>
            <person name="Tringe S."/>
            <person name="Hettich R.L."/>
            <person name="Harrison S.T."/>
            <person name="Banfield J.F."/>
        </authorList>
    </citation>
    <scope>NUCLEOTIDE SEQUENCE [LARGE SCALE GENOMIC DNA]</scope>
    <source>
        <strain evidence="11">59-99</strain>
    </source>
</reference>
<dbReference type="SUPFAM" id="SSF53756">
    <property type="entry name" value="UDP-Glycosyltransferase/glycogen phosphorylase"/>
    <property type="match status" value="1"/>
</dbReference>
<evidence type="ECO:0000256" key="8">
    <source>
        <dbReference type="HAMAP-Rule" id="MF_00484"/>
    </source>
</evidence>
<accession>A0A1M3KXX1</accession>
<evidence type="ECO:0000256" key="5">
    <source>
        <dbReference type="ARBA" id="ARBA00022676"/>
    </source>
</evidence>
<name>A0A1M3KXX1_9BACT</name>
<dbReference type="Pfam" id="PF00534">
    <property type="entry name" value="Glycos_transf_1"/>
    <property type="match status" value="1"/>
</dbReference>
<sequence>MKIIVAAAEVAPFAKVGGLADMAAALPKAWHADGHDVIVVLPKYGTIDPERYGMVKTDMLVAVPFGTWVEYATVWTCSLPGSTVPVYFVDSSDYYNRPGIYGYHEGFLDNDRRFMFLSRAVFELARALDFRPDIVHAHDYHTAPTMPMLKVHYWNDPFFEGTAGIFTIHNMAYQGMYDPVRAMSFGGFSPEDFHQGSWYEQDGIFNAMKAGIMFADKVTTVSPTYAQEIRWTPEGMGLQSALQVRGADLVGVLNGIDTSEWHPDVDDYIPVRYNRQHIEKKEINKRALLLEAGLSPEDVHDDLPLMGMVTRLTDQKGIGLLYQCLEPFISDHRMRFVILGTGEQRYEEFFRDMASRYPRHVIVGEGYNTPLSHKIQAASDYYLMPSRFEPCGLTQMFAQTYGAVPIVRSTGGLTDTVEPYDPIMFTGTGIRFQRYHADDCAAAIDQALRLYKQEPHWTRIRMNGMATDFSIMASARKYIDVFGWALERRS</sequence>
<dbReference type="AlphaFoldDB" id="A0A1M3KXX1"/>
<organism evidence="11 12">
    <name type="scientific">Candidatus Kapaibacterium thiocyanatum</name>
    <dbReference type="NCBI Taxonomy" id="1895771"/>
    <lineage>
        <taxon>Bacteria</taxon>
        <taxon>Pseudomonadati</taxon>
        <taxon>Candidatus Kapaibacteriota</taxon>
        <taxon>Candidatus Kapaibacteriia</taxon>
        <taxon>Candidatus Kapaibacteriales</taxon>
        <taxon>Candidatus Kapaibacteriaceae</taxon>
        <taxon>Candidatus Kapaibacterium</taxon>
    </lineage>
</organism>
<comment type="pathway">
    <text evidence="3 8">Glycan biosynthesis; glycogen biosynthesis.</text>
</comment>
<evidence type="ECO:0000259" key="9">
    <source>
        <dbReference type="Pfam" id="PF00534"/>
    </source>
</evidence>
<protein>
    <recommendedName>
        <fullName evidence="8">Glycogen synthase</fullName>
        <ecNumber evidence="8">2.4.1.21</ecNumber>
    </recommendedName>
    <alternativeName>
        <fullName evidence="8">Starch [bacterial glycogen] synthase</fullName>
    </alternativeName>
</protein>
<dbReference type="GO" id="GO:0004373">
    <property type="term" value="F:alpha-1,4-glucan glucosyltransferase (UDP-glucose donor) activity"/>
    <property type="evidence" value="ECO:0007669"/>
    <property type="project" value="InterPro"/>
</dbReference>
<evidence type="ECO:0000256" key="1">
    <source>
        <dbReference type="ARBA" id="ARBA00001478"/>
    </source>
</evidence>
<dbReference type="PANTHER" id="PTHR45825:SF11">
    <property type="entry name" value="ALPHA AMYLASE DOMAIN-CONTAINING PROTEIN"/>
    <property type="match status" value="1"/>
</dbReference>
<evidence type="ECO:0000256" key="6">
    <source>
        <dbReference type="ARBA" id="ARBA00022679"/>
    </source>
</evidence>